<sequence>MGRQGRDRRRSRRRTVAGAVVAVGAWLATTGCAALWTGDIEVDEVATWGRSEGAGNDALLEGTLTVEDGCVYVTDADGVRWLPVFSVDRVAWDGTTLVTGAGAFADGDAFGVGGGELVGSVPADWEPPDGLHVPEGCAPDAVWNGTR</sequence>
<protein>
    <submittedName>
        <fullName evidence="1">Uncharacterized protein</fullName>
    </submittedName>
</protein>
<accession>A0ABX0BB81</accession>
<name>A0ABX0BB81_9MICO</name>
<dbReference type="RefSeq" id="WP_162289613.1">
    <property type="nucleotide sequence ID" value="NZ_JAAFAN010000022.1"/>
</dbReference>
<dbReference type="PROSITE" id="PS51257">
    <property type="entry name" value="PROKAR_LIPOPROTEIN"/>
    <property type="match status" value="1"/>
</dbReference>
<evidence type="ECO:0000313" key="1">
    <source>
        <dbReference type="EMBL" id="NDO89467.1"/>
    </source>
</evidence>
<evidence type="ECO:0000313" key="2">
    <source>
        <dbReference type="Proteomes" id="UP000471672"/>
    </source>
</evidence>
<keyword evidence="2" id="KW-1185">Reference proteome</keyword>
<dbReference type="Proteomes" id="UP000471672">
    <property type="component" value="Unassembled WGS sequence"/>
</dbReference>
<comment type="caution">
    <text evidence="1">The sequence shown here is derived from an EMBL/GenBank/DDBJ whole genome shotgun (WGS) entry which is preliminary data.</text>
</comment>
<proteinExistence type="predicted"/>
<organism evidence="1 2">
    <name type="scientific">Cellulosimicrobium composti</name>
    <dbReference type="NCBI Taxonomy" id="2672572"/>
    <lineage>
        <taxon>Bacteria</taxon>
        <taxon>Bacillati</taxon>
        <taxon>Actinomycetota</taxon>
        <taxon>Actinomycetes</taxon>
        <taxon>Micrococcales</taxon>
        <taxon>Promicromonosporaceae</taxon>
        <taxon>Cellulosimicrobium</taxon>
    </lineage>
</organism>
<dbReference type="EMBL" id="JAAFAN010000022">
    <property type="protein sequence ID" value="NDO89467.1"/>
    <property type="molecule type" value="Genomic_DNA"/>
</dbReference>
<reference evidence="1 2" key="1">
    <citation type="journal article" date="2021" name="Arch. Microbiol.">
        <title>Cellulosimicrobium fucosivorans sp. nov., isolated from San Elijo Lagoon, contains a fucose metabolic pathway linked to carotenoid production.</title>
        <authorList>
            <person name="Aviles F.A."/>
            <person name="Kyndt J.A."/>
        </authorList>
    </citation>
    <scope>NUCLEOTIDE SEQUENCE [LARGE SCALE GENOMIC DNA]</scope>
    <source>
        <strain evidence="1 2">SE3</strain>
    </source>
</reference>
<gene>
    <name evidence="1" type="ORF">GYH36_08325</name>
</gene>